<dbReference type="RefSeq" id="XP_018139064.1">
    <property type="nucleotide sequence ID" value="XM_018294477.1"/>
</dbReference>
<comment type="caution">
    <text evidence="1">The sequence shown here is derived from an EMBL/GenBank/DDBJ whole genome shotgun (WGS) entry which is preliminary data.</text>
</comment>
<dbReference type="AlphaFoldDB" id="A0A179F714"/>
<gene>
    <name evidence="1" type="ORF">VFPPC_16724</name>
</gene>
<evidence type="ECO:0000313" key="2">
    <source>
        <dbReference type="Proteomes" id="UP000078397"/>
    </source>
</evidence>
<organism evidence="1 2">
    <name type="scientific">Pochonia chlamydosporia 170</name>
    <dbReference type="NCBI Taxonomy" id="1380566"/>
    <lineage>
        <taxon>Eukaryota</taxon>
        <taxon>Fungi</taxon>
        <taxon>Dikarya</taxon>
        <taxon>Ascomycota</taxon>
        <taxon>Pezizomycotina</taxon>
        <taxon>Sordariomycetes</taxon>
        <taxon>Hypocreomycetidae</taxon>
        <taxon>Hypocreales</taxon>
        <taxon>Clavicipitaceae</taxon>
        <taxon>Pochonia</taxon>
    </lineage>
</organism>
<protein>
    <submittedName>
        <fullName evidence="1">Uncharacterized protein</fullName>
    </submittedName>
</protein>
<dbReference type="EMBL" id="LSBJ02000001">
    <property type="protein sequence ID" value="OAQ61255.1"/>
    <property type="molecule type" value="Genomic_DNA"/>
</dbReference>
<proteinExistence type="predicted"/>
<accession>A0A179F714</accession>
<reference evidence="1 2" key="1">
    <citation type="journal article" date="2016" name="PLoS Pathog.">
        <title>Biosynthesis of antibiotic leucinostatins in bio-control fungus Purpureocillium lilacinum and their inhibition on phytophthora revealed by genome mining.</title>
        <authorList>
            <person name="Wang G."/>
            <person name="Liu Z."/>
            <person name="Lin R."/>
            <person name="Li E."/>
            <person name="Mao Z."/>
            <person name="Ling J."/>
            <person name="Yang Y."/>
            <person name="Yin W.B."/>
            <person name="Xie B."/>
        </authorList>
    </citation>
    <scope>NUCLEOTIDE SEQUENCE [LARGE SCALE GENOMIC DNA]</scope>
    <source>
        <strain evidence="1">170</strain>
    </source>
</reference>
<name>A0A179F714_METCM</name>
<dbReference type="KEGG" id="pchm:VFPPC_16724"/>
<dbReference type="GeneID" id="28858471"/>
<sequence>MRNSRWCFVSGSSPPFRPKGIKLFIPTTHLHGFWSFSPLVPPGGVKGTLGPVEVHMLPALFD</sequence>
<evidence type="ECO:0000313" key="1">
    <source>
        <dbReference type="EMBL" id="OAQ61255.1"/>
    </source>
</evidence>
<dbReference type="Proteomes" id="UP000078397">
    <property type="component" value="Unassembled WGS sequence"/>
</dbReference>
<keyword evidence="2" id="KW-1185">Reference proteome</keyword>